<keyword evidence="3" id="KW-1185">Reference proteome</keyword>
<dbReference type="EMBL" id="CP044108">
    <property type="protein sequence ID" value="QEU12553.1"/>
    <property type="molecule type" value="Genomic_DNA"/>
</dbReference>
<dbReference type="InterPro" id="IPR005232">
    <property type="entry name" value="LarE"/>
</dbReference>
<proteinExistence type="predicted"/>
<feature type="domain" description="NAD/GMP synthase" evidence="1">
    <location>
        <begin position="34"/>
        <end position="93"/>
    </location>
</feature>
<evidence type="ECO:0000313" key="3">
    <source>
        <dbReference type="Proteomes" id="UP000323865"/>
    </source>
</evidence>
<dbReference type="Proteomes" id="UP000323865">
    <property type="component" value="Chromosome"/>
</dbReference>
<dbReference type="InterPro" id="IPR022310">
    <property type="entry name" value="NAD/GMP_synthase"/>
</dbReference>
<organism evidence="2 3">
    <name type="scientific">Dermabacter vaginalis</name>
    <dbReference type="NCBI Taxonomy" id="1630135"/>
    <lineage>
        <taxon>Bacteria</taxon>
        <taxon>Bacillati</taxon>
        <taxon>Actinomycetota</taxon>
        <taxon>Actinomycetes</taxon>
        <taxon>Micrococcales</taxon>
        <taxon>Dermabacteraceae</taxon>
        <taxon>Dermabacter</taxon>
    </lineage>
</organism>
<name>A0ABX6A5R6_9MICO</name>
<dbReference type="CDD" id="cd01990">
    <property type="entry name" value="LarE-like"/>
    <property type="match status" value="1"/>
</dbReference>
<dbReference type="InterPro" id="IPR014729">
    <property type="entry name" value="Rossmann-like_a/b/a_fold"/>
</dbReference>
<dbReference type="SUPFAM" id="SSF52402">
    <property type="entry name" value="Adenine nucleotide alpha hydrolases-like"/>
    <property type="match status" value="1"/>
</dbReference>
<dbReference type="GO" id="GO:0016740">
    <property type="term" value="F:transferase activity"/>
    <property type="evidence" value="ECO:0007669"/>
    <property type="project" value="UniProtKB-KW"/>
</dbReference>
<protein>
    <submittedName>
        <fullName evidence="2">ATP-dependent sacrificial sulfur transferase LarE</fullName>
    </submittedName>
</protein>
<dbReference type="InterPro" id="IPR052188">
    <property type="entry name" value="Ni-pincer_cofactor_biosynth"/>
</dbReference>
<dbReference type="PANTHER" id="PTHR43169">
    <property type="entry name" value="EXSB FAMILY PROTEIN"/>
    <property type="match status" value="1"/>
</dbReference>
<keyword evidence="2" id="KW-0808">Transferase</keyword>
<sequence>MSAPLTPLPQLTGDLAARAEAAMRALAEHERVGIAYSGGVDSATLAALAVRALGPDRVVALLGVSPSLARRERRTAHEVAEAIGVRVREIETHEGERPEYIANAANRCFFCKDELFTRIENEVIDELHLDAVAYGENADDAKRPDRPGAGAATDHAVLRPLASAGLTKSDVREIARALGVPVAEKPAAPCLASRIPHGEEVTPEKLRQVEDLEDMVFDLGFSDCRVRHHGRIARIEVPQGELARAVEPEIRAALVNAGKKAGFRNVTLDLAGLQSGAFTLSIMNAKGTL</sequence>
<dbReference type="NCBIfam" id="TIGR00268">
    <property type="entry name" value="ATP-dependent sacrificial sulfur transferase LarE"/>
    <property type="match status" value="1"/>
</dbReference>
<dbReference type="Pfam" id="PF02540">
    <property type="entry name" value="NAD_synthase"/>
    <property type="match status" value="1"/>
</dbReference>
<dbReference type="PIRSF" id="PIRSF006661">
    <property type="entry name" value="PP-lp_UCP006661"/>
    <property type="match status" value="1"/>
</dbReference>
<evidence type="ECO:0000259" key="1">
    <source>
        <dbReference type="Pfam" id="PF02540"/>
    </source>
</evidence>
<dbReference type="Gene3D" id="3.40.50.620">
    <property type="entry name" value="HUPs"/>
    <property type="match status" value="1"/>
</dbReference>
<dbReference type="PANTHER" id="PTHR43169:SF2">
    <property type="entry name" value="NAD_GMP SYNTHASE DOMAIN-CONTAINING PROTEIN"/>
    <property type="match status" value="1"/>
</dbReference>
<dbReference type="RefSeq" id="WP_150333678.1">
    <property type="nucleotide sequence ID" value="NZ_CP044108.1"/>
</dbReference>
<reference evidence="2 3" key="1">
    <citation type="submission" date="2019-09" db="EMBL/GenBank/DDBJ databases">
        <title>FDA dAtabase for Regulatory Grade micrObial Sequences (FDA-ARGOS): Supporting development and validation of Infectious Disease Dx tests.</title>
        <authorList>
            <person name="Sciortino C."/>
            <person name="Tallon L."/>
            <person name="Sadzewicz L."/>
            <person name="Vavikolanu K."/>
            <person name="Mehta A."/>
            <person name="Aluvathingal J."/>
            <person name="Nadendla S."/>
            <person name="Nandy P."/>
            <person name="Geyer C."/>
            <person name="Yan Y."/>
            <person name="Sichtig H."/>
        </authorList>
    </citation>
    <scope>NUCLEOTIDE SEQUENCE [LARGE SCALE GENOMIC DNA]</scope>
    <source>
        <strain evidence="2 3">FDAARGOS_640</strain>
    </source>
</reference>
<gene>
    <name evidence="2" type="primary">larE</name>
    <name evidence="2" type="ORF">FOB48_09715</name>
</gene>
<accession>A0ABX6A5R6</accession>
<evidence type="ECO:0000313" key="2">
    <source>
        <dbReference type="EMBL" id="QEU12553.1"/>
    </source>
</evidence>